<protein>
    <submittedName>
        <fullName evidence="1">Uncharacterized protein</fullName>
    </submittedName>
</protein>
<dbReference type="AlphaFoldDB" id="A0A8S1BQB2"/>
<comment type="caution">
    <text evidence="1">The sequence shown here is derived from an EMBL/GenBank/DDBJ whole genome shotgun (WGS) entry which is preliminary data.</text>
</comment>
<gene>
    <name evidence="1" type="ORF">APLA_LOCUS17614</name>
</gene>
<sequence length="137" mass="14665">MDFALLKQDNLYRTEVNGPPPAIAKGTTGPLCTALCPTRLSPVLASPSLFPEAPPTSLHCQRPHGVIVPHPLSACHVAFSTGDTARFLRRHDPAAHIQRASHPPYPPLASRCSTRSPPRFAHTVPVAPLLLVPGHTV</sequence>
<name>A0A8S1BQB2_ARCPL</name>
<dbReference type="Proteomes" id="UP000494106">
    <property type="component" value="Unassembled WGS sequence"/>
</dbReference>
<reference evidence="1 2" key="1">
    <citation type="submission" date="2020-04" db="EMBL/GenBank/DDBJ databases">
        <authorList>
            <person name="Wallbank WR R."/>
            <person name="Pardo Diaz C."/>
            <person name="Kozak K."/>
            <person name="Martin S."/>
            <person name="Jiggins C."/>
            <person name="Moest M."/>
            <person name="Warren A I."/>
            <person name="Byers J.R.P. K."/>
            <person name="Montejo-Kovacevich G."/>
            <person name="Yen C E."/>
        </authorList>
    </citation>
    <scope>NUCLEOTIDE SEQUENCE [LARGE SCALE GENOMIC DNA]</scope>
</reference>
<keyword evidence="2" id="KW-1185">Reference proteome</keyword>
<accession>A0A8S1BQB2</accession>
<organism evidence="1 2">
    <name type="scientific">Arctia plantaginis</name>
    <name type="common">Wood tiger moth</name>
    <name type="synonym">Phalaena plantaginis</name>
    <dbReference type="NCBI Taxonomy" id="874455"/>
    <lineage>
        <taxon>Eukaryota</taxon>
        <taxon>Metazoa</taxon>
        <taxon>Ecdysozoa</taxon>
        <taxon>Arthropoda</taxon>
        <taxon>Hexapoda</taxon>
        <taxon>Insecta</taxon>
        <taxon>Pterygota</taxon>
        <taxon>Neoptera</taxon>
        <taxon>Endopterygota</taxon>
        <taxon>Lepidoptera</taxon>
        <taxon>Glossata</taxon>
        <taxon>Ditrysia</taxon>
        <taxon>Noctuoidea</taxon>
        <taxon>Erebidae</taxon>
        <taxon>Arctiinae</taxon>
        <taxon>Arctia</taxon>
    </lineage>
</organism>
<dbReference type="EMBL" id="CADEBC010000858">
    <property type="protein sequence ID" value="CAB3261016.1"/>
    <property type="molecule type" value="Genomic_DNA"/>
</dbReference>
<evidence type="ECO:0000313" key="2">
    <source>
        <dbReference type="Proteomes" id="UP000494106"/>
    </source>
</evidence>
<evidence type="ECO:0000313" key="1">
    <source>
        <dbReference type="EMBL" id="CAB3261016.1"/>
    </source>
</evidence>
<proteinExistence type="predicted"/>